<organism evidence="7 8">
    <name type="scientific">Allacma fusca</name>
    <dbReference type="NCBI Taxonomy" id="39272"/>
    <lineage>
        <taxon>Eukaryota</taxon>
        <taxon>Metazoa</taxon>
        <taxon>Ecdysozoa</taxon>
        <taxon>Arthropoda</taxon>
        <taxon>Hexapoda</taxon>
        <taxon>Collembola</taxon>
        <taxon>Symphypleona</taxon>
        <taxon>Sminthuridae</taxon>
        <taxon>Allacma</taxon>
    </lineage>
</organism>
<reference evidence="7" key="1">
    <citation type="submission" date="2021-06" db="EMBL/GenBank/DDBJ databases">
        <authorList>
            <person name="Hodson N. C."/>
            <person name="Mongue J. A."/>
            <person name="Jaron S. K."/>
        </authorList>
    </citation>
    <scope>NUCLEOTIDE SEQUENCE</scope>
</reference>
<keyword evidence="8" id="KW-1185">Reference proteome</keyword>
<keyword evidence="2" id="KW-0479">Metal-binding</keyword>
<sequence length="469" mass="54233">MRKVVSQYDIPQIKVFRSMTDGASNMIASHRLDNKIFCEAKETRKKLVSDYDSDDDSSEDDIAGSQERHNIGVVDVDDVCFQNEFEMSPAYRRLTCFIHTTLNCLKSFDEDRNVKLLISKVQEMQSQINHSHVLVEELHKSSGVGLIAFCSTRWNYVYNVMSRLKRIKSSIEYVLLKYKRFTLMLSEEDWLKIEKMVTFLQPFSEYTNMSSREREAISSEVIVTIISIYMHMDAYDHDDFLSEPAKIIKENLKQKFSHMFYDKPEKPLEGTFIAATLLDPRYRLVMPASTRVLAREFLLREYTLLNPSSASNVRSTILPSPESSASKTRGKFPLIEQLKERTLMENSQSIDSSCRKFEEELDSYLACKTFDAMEVDADVFKFWLQKRHEYNLLAPLALDYLSIPATSAPVERVFSRGGLLTIGDCNRLDGENLEDKIIMSKNRDILEDLDTHFRSSSPHWILPSYDSGF</sequence>
<dbReference type="OrthoDB" id="3062869at2759"/>
<evidence type="ECO:0000256" key="5">
    <source>
        <dbReference type="ARBA" id="ARBA00023242"/>
    </source>
</evidence>
<dbReference type="EMBL" id="CAJVCH010568014">
    <property type="protein sequence ID" value="CAG7833007.1"/>
    <property type="molecule type" value="Genomic_DNA"/>
</dbReference>
<dbReference type="PANTHER" id="PTHR46481:SF10">
    <property type="entry name" value="ZINC FINGER BED DOMAIN-CONTAINING PROTEIN 39"/>
    <property type="match status" value="1"/>
</dbReference>
<dbReference type="Pfam" id="PF05699">
    <property type="entry name" value="Dimer_Tnp_hAT"/>
    <property type="match status" value="1"/>
</dbReference>
<evidence type="ECO:0000256" key="2">
    <source>
        <dbReference type="ARBA" id="ARBA00022723"/>
    </source>
</evidence>
<evidence type="ECO:0000259" key="6">
    <source>
        <dbReference type="Pfam" id="PF05699"/>
    </source>
</evidence>
<dbReference type="InterPro" id="IPR052035">
    <property type="entry name" value="ZnF_BED_domain_contain"/>
</dbReference>
<dbReference type="PANTHER" id="PTHR46481">
    <property type="entry name" value="ZINC FINGER BED DOMAIN-CONTAINING PROTEIN 4"/>
    <property type="match status" value="1"/>
</dbReference>
<evidence type="ECO:0000256" key="1">
    <source>
        <dbReference type="ARBA" id="ARBA00004123"/>
    </source>
</evidence>
<evidence type="ECO:0000313" key="8">
    <source>
        <dbReference type="Proteomes" id="UP000708208"/>
    </source>
</evidence>
<keyword evidence="3" id="KW-0863">Zinc-finger</keyword>
<dbReference type="GO" id="GO:0046983">
    <property type="term" value="F:protein dimerization activity"/>
    <property type="evidence" value="ECO:0007669"/>
    <property type="project" value="InterPro"/>
</dbReference>
<evidence type="ECO:0000256" key="3">
    <source>
        <dbReference type="ARBA" id="ARBA00022771"/>
    </source>
</evidence>
<proteinExistence type="predicted"/>
<name>A0A8J2PYG1_9HEXA</name>
<protein>
    <recommendedName>
        <fullName evidence="6">HAT C-terminal dimerisation domain-containing protein</fullName>
    </recommendedName>
</protein>
<comment type="subcellular location">
    <subcellularLocation>
        <location evidence="1">Nucleus</location>
    </subcellularLocation>
</comment>
<feature type="domain" description="HAT C-terminal dimerisation" evidence="6">
    <location>
        <begin position="360"/>
        <end position="438"/>
    </location>
</feature>
<gene>
    <name evidence="7" type="ORF">AFUS01_LOCUS42659</name>
</gene>
<dbReference type="GO" id="GO:0008270">
    <property type="term" value="F:zinc ion binding"/>
    <property type="evidence" value="ECO:0007669"/>
    <property type="project" value="UniProtKB-KW"/>
</dbReference>
<keyword evidence="5" id="KW-0539">Nucleus</keyword>
<evidence type="ECO:0000256" key="4">
    <source>
        <dbReference type="ARBA" id="ARBA00022833"/>
    </source>
</evidence>
<dbReference type="InterPro" id="IPR008906">
    <property type="entry name" value="HATC_C_dom"/>
</dbReference>
<keyword evidence="4" id="KW-0862">Zinc</keyword>
<accession>A0A8J2PYG1</accession>
<dbReference type="GO" id="GO:0005634">
    <property type="term" value="C:nucleus"/>
    <property type="evidence" value="ECO:0007669"/>
    <property type="project" value="UniProtKB-SubCell"/>
</dbReference>
<evidence type="ECO:0000313" key="7">
    <source>
        <dbReference type="EMBL" id="CAG7833007.1"/>
    </source>
</evidence>
<comment type="caution">
    <text evidence="7">The sequence shown here is derived from an EMBL/GenBank/DDBJ whole genome shotgun (WGS) entry which is preliminary data.</text>
</comment>
<dbReference type="AlphaFoldDB" id="A0A8J2PYG1"/>
<dbReference type="Proteomes" id="UP000708208">
    <property type="component" value="Unassembled WGS sequence"/>
</dbReference>